<evidence type="ECO:0000313" key="3">
    <source>
        <dbReference type="Proteomes" id="UP000051562"/>
    </source>
</evidence>
<dbReference type="STRING" id="53254.SAMN05660750_01476"/>
<dbReference type="OrthoDB" id="7960860at2"/>
<organism evidence="1 3">
    <name type="scientific">Bosea thiooxidans</name>
    <dbReference type="NCBI Taxonomy" id="53254"/>
    <lineage>
        <taxon>Bacteria</taxon>
        <taxon>Pseudomonadati</taxon>
        <taxon>Pseudomonadota</taxon>
        <taxon>Alphaproteobacteria</taxon>
        <taxon>Hyphomicrobiales</taxon>
        <taxon>Boseaceae</taxon>
        <taxon>Bosea</taxon>
    </lineage>
</organism>
<dbReference type="EMBL" id="FUYX01000003">
    <property type="protein sequence ID" value="SKB60044.1"/>
    <property type="molecule type" value="Genomic_DNA"/>
</dbReference>
<gene>
    <name evidence="1" type="ORF">ARD30_02740</name>
    <name evidence="2" type="ORF">SAMN05660750_01476</name>
</gene>
<evidence type="ECO:0000313" key="2">
    <source>
        <dbReference type="EMBL" id="SKB60044.1"/>
    </source>
</evidence>
<reference evidence="1 3" key="1">
    <citation type="submission" date="2015-10" db="EMBL/GenBank/DDBJ databases">
        <title>Draft genome of Bosea thiooxidans.</title>
        <authorList>
            <person name="Wang X."/>
        </authorList>
    </citation>
    <scope>NUCLEOTIDE SEQUENCE [LARGE SCALE GENOMIC DNA]</scope>
    <source>
        <strain evidence="1 3">CGMCC 9174</strain>
    </source>
</reference>
<dbReference type="RefSeq" id="WP_055727016.1">
    <property type="nucleotide sequence ID" value="NZ_FUYX01000003.1"/>
</dbReference>
<proteinExistence type="predicted"/>
<sequence length="99" mass="10578">MLTVGLVLISLSAGPAVPATDTVPRFDIAVSCDTANKAASGIGRPVQACLDDEEKARTALEMRWSEYPIHARQSCTESVSVGGPPSYVQLITCLEMRKQ</sequence>
<evidence type="ECO:0000313" key="1">
    <source>
        <dbReference type="EMBL" id="KQK31813.1"/>
    </source>
</evidence>
<keyword evidence="3" id="KW-1185">Reference proteome</keyword>
<name>A0A0Q3IAF7_9HYPH</name>
<dbReference type="EMBL" id="LMAR01000012">
    <property type="protein sequence ID" value="KQK31813.1"/>
    <property type="molecule type" value="Genomic_DNA"/>
</dbReference>
<dbReference type="AlphaFoldDB" id="A0A0Q3IAF7"/>
<dbReference type="Proteomes" id="UP000051562">
    <property type="component" value="Unassembled WGS sequence"/>
</dbReference>
<evidence type="ECO:0000313" key="4">
    <source>
        <dbReference type="Proteomes" id="UP000190130"/>
    </source>
</evidence>
<dbReference type="Proteomes" id="UP000190130">
    <property type="component" value="Unassembled WGS sequence"/>
</dbReference>
<accession>A0A0Q3IAF7</accession>
<protein>
    <submittedName>
        <fullName evidence="1">Uncharacterized protein</fullName>
    </submittedName>
</protein>
<reference evidence="2 4" key="2">
    <citation type="submission" date="2017-02" db="EMBL/GenBank/DDBJ databases">
        <authorList>
            <person name="Peterson S.W."/>
        </authorList>
    </citation>
    <scope>NUCLEOTIDE SEQUENCE [LARGE SCALE GENOMIC DNA]</scope>
    <source>
        <strain evidence="2 4">DSM 9653</strain>
    </source>
</reference>